<protein>
    <recommendedName>
        <fullName evidence="1">REase AHJR-like domain-containing protein</fullName>
    </recommendedName>
</protein>
<sequence>MSGSMSRLEEAAIKALVPQLEAEGFEIFLHPSKSMLPPTLGDYRPDAIAVRPDRKIAIEVIADGYRQTAAGLKEVTLQRLQDSLKGHPDWELRVIYAPALSPESSIPTYSRQTIEEHLARIDGTLEAMGTEAALLSAWAVFEAAARAVAPHLLQRPRPGITEALAREGYVTPDEADILRGLSRVRSEVAHGRLDLTPTRDQVRDLIRITRGMLDGGEGTDHQSPQTSPAG</sequence>
<proteinExistence type="predicted"/>
<dbReference type="Proteomes" id="UP000697995">
    <property type="component" value="Unassembled WGS sequence"/>
</dbReference>
<organism evidence="2 3">
    <name type="scientific">Paracraurococcus ruber</name>
    <dbReference type="NCBI Taxonomy" id="77675"/>
    <lineage>
        <taxon>Bacteria</taxon>
        <taxon>Pseudomonadati</taxon>
        <taxon>Pseudomonadota</taxon>
        <taxon>Alphaproteobacteria</taxon>
        <taxon>Acetobacterales</taxon>
        <taxon>Roseomonadaceae</taxon>
        <taxon>Paracraurococcus</taxon>
    </lineage>
</organism>
<dbReference type="Pfam" id="PF18743">
    <property type="entry name" value="AHJR-like"/>
    <property type="match status" value="1"/>
</dbReference>
<keyword evidence="3" id="KW-1185">Reference proteome</keyword>
<accession>A0ABS1D7K0</accession>
<gene>
    <name evidence="2" type="ORF">CKO45_28025</name>
</gene>
<dbReference type="EMBL" id="NRSG01000433">
    <property type="protein sequence ID" value="MBK1662042.1"/>
    <property type="molecule type" value="Genomic_DNA"/>
</dbReference>
<comment type="caution">
    <text evidence="2">The sequence shown here is derived from an EMBL/GenBank/DDBJ whole genome shotgun (WGS) entry which is preliminary data.</text>
</comment>
<reference evidence="2 3" key="1">
    <citation type="journal article" date="2020" name="Microorganisms">
        <title>Osmotic Adaptation and Compatible Solute Biosynthesis of Phototrophic Bacteria as Revealed from Genome Analyses.</title>
        <authorList>
            <person name="Imhoff J.F."/>
            <person name="Rahn T."/>
            <person name="Kunzel S."/>
            <person name="Keller A."/>
            <person name="Neulinger S.C."/>
        </authorList>
    </citation>
    <scope>NUCLEOTIDE SEQUENCE [LARGE SCALE GENOMIC DNA]</scope>
    <source>
        <strain evidence="2 3">DSM 15382</strain>
    </source>
</reference>
<evidence type="ECO:0000313" key="3">
    <source>
        <dbReference type="Proteomes" id="UP000697995"/>
    </source>
</evidence>
<dbReference type="InterPro" id="IPR040902">
    <property type="entry name" value="AHJR-like"/>
</dbReference>
<evidence type="ECO:0000313" key="2">
    <source>
        <dbReference type="EMBL" id="MBK1662042.1"/>
    </source>
</evidence>
<name>A0ABS1D7K0_9PROT</name>
<feature type="domain" description="REase AHJR-like" evidence="1">
    <location>
        <begin position="1"/>
        <end position="109"/>
    </location>
</feature>
<evidence type="ECO:0000259" key="1">
    <source>
        <dbReference type="Pfam" id="PF18743"/>
    </source>
</evidence>